<dbReference type="GO" id="GO:0005509">
    <property type="term" value="F:calcium ion binding"/>
    <property type="evidence" value="ECO:0007669"/>
    <property type="project" value="UniProtKB-UniRule"/>
</dbReference>
<dbReference type="PROSITE" id="PS00018">
    <property type="entry name" value="EF_HAND_1"/>
    <property type="match status" value="1"/>
</dbReference>
<dbReference type="SMART" id="SM00054">
    <property type="entry name" value="EFh"/>
    <property type="match status" value="5"/>
</dbReference>
<dbReference type="InterPro" id="IPR018247">
    <property type="entry name" value="EF_Hand_1_Ca_BS"/>
</dbReference>
<dbReference type="InterPro" id="IPR002048">
    <property type="entry name" value="EF_hand_dom"/>
</dbReference>
<organism evidence="6 7">
    <name type="scientific">Linum tenue</name>
    <dbReference type="NCBI Taxonomy" id="586396"/>
    <lineage>
        <taxon>Eukaryota</taxon>
        <taxon>Viridiplantae</taxon>
        <taxon>Streptophyta</taxon>
        <taxon>Embryophyta</taxon>
        <taxon>Tracheophyta</taxon>
        <taxon>Spermatophyta</taxon>
        <taxon>Magnoliopsida</taxon>
        <taxon>eudicotyledons</taxon>
        <taxon>Gunneridae</taxon>
        <taxon>Pentapetalae</taxon>
        <taxon>rosids</taxon>
        <taxon>fabids</taxon>
        <taxon>Malpighiales</taxon>
        <taxon>Linaceae</taxon>
        <taxon>Linum</taxon>
    </lineage>
</organism>
<proteinExistence type="inferred from homology"/>
<dbReference type="GO" id="GO:0016020">
    <property type="term" value="C:membrane"/>
    <property type="evidence" value="ECO:0007669"/>
    <property type="project" value="UniProtKB-SubCell"/>
</dbReference>
<comment type="similarity">
    <text evidence="3 4">Belongs to the calcineurin regulatory subunit family.</text>
</comment>
<comment type="subcellular location">
    <subcellularLocation>
        <location evidence="4">Membrane</location>
    </subcellularLocation>
</comment>
<keyword evidence="4" id="KW-0472">Membrane</keyword>
<evidence type="ECO:0000313" key="7">
    <source>
        <dbReference type="Proteomes" id="UP001154282"/>
    </source>
</evidence>
<keyword evidence="4" id="KW-0479">Metal-binding</keyword>
<accession>A0AAV0JGK1</accession>
<dbReference type="CDD" id="cd00051">
    <property type="entry name" value="EFh"/>
    <property type="match status" value="1"/>
</dbReference>
<dbReference type="AlphaFoldDB" id="A0AAV0JGK1"/>
<dbReference type="GO" id="GO:0019900">
    <property type="term" value="F:kinase binding"/>
    <property type="evidence" value="ECO:0007669"/>
    <property type="project" value="UniProtKB-UniRule"/>
</dbReference>
<feature type="domain" description="EF-hand" evidence="5">
    <location>
        <begin position="153"/>
        <end position="188"/>
    </location>
</feature>
<sequence length="376" mass="43351">MMLAFRGCFFKHKIKKQTRYEANALLASQTPFTINEIEALYNLFKKLSSTIIDDDLIHKEEFLLALFRSRNTNNLFAERTFHLFDIKHNGVIEFGEFVRSLSIFHPRAPVADKISFAFRLYDLRETGYIERDELKEMVLAILSESDLTLSEDTIESMVDKTLAEADLNGDGKIDEQEWEELVAKHPSLIKNMTIPYLRDLTVTFPSFVAVSEDEVEALFELFRKLSSSLVDDGLISKEEFQLGLFGNSWKQTLLANRLFQLFDSKRDGAIDFQEFVRALSVFHPKAAQTEKAAFSFQLYDIWETGFIQRKEVKELFLALLDESDLILTDETVEAIVDKTFNEADSKGDGKIDEEEWEHFTTQYPSLLQSVTLPNLL</sequence>
<gene>
    <name evidence="6" type="ORF">LITE_LOCUS14091</name>
</gene>
<dbReference type="PRINTS" id="PR00450">
    <property type="entry name" value="RECOVERIN"/>
</dbReference>
<protein>
    <recommendedName>
        <fullName evidence="4">Calcineurin B-like protein</fullName>
    </recommendedName>
</protein>
<dbReference type="Proteomes" id="UP001154282">
    <property type="component" value="Unassembled WGS sequence"/>
</dbReference>
<feature type="domain" description="EF-hand" evidence="5">
    <location>
        <begin position="287"/>
        <end position="322"/>
    </location>
</feature>
<feature type="domain" description="EF-hand" evidence="5">
    <location>
        <begin position="331"/>
        <end position="366"/>
    </location>
</feature>
<dbReference type="GO" id="GO:0019722">
    <property type="term" value="P:calcium-mediated signaling"/>
    <property type="evidence" value="ECO:0007669"/>
    <property type="project" value="UniProtKB-UniRule"/>
</dbReference>
<comment type="caution">
    <text evidence="6">The sequence shown here is derived from an EMBL/GenBank/DDBJ whole genome shotgun (WGS) entry which is preliminary data.</text>
</comment>
<dbReference type="InterPro" id="IPR045198">
    <property type="entry name" value="CNBL1-10"/>
</dbReference>
<reference evidence="6" key="1">
    <citation type="submission" date="2022-08" db="EMBL/GenBank/DDBJ databases">
        <authorList>
            <person name="Gutierrez-Valencia J."/>
        </authorList>
    </citation>
    <scope>NUCLEOTIDE SEQUENCE</scope>
</reference>
<feature type="domain" description="EF-hand" evidence="5">
    <location>
        <begin position="72"/>
        <end position="107"/>
    </location>
</feature>
<name>A0AAV0JGK1_9ROSI</name>
<dbReference type="Gene3D" id="1.10.238.10">
    <property type="entry name" value="EF-hand"/>
    <property type="match status" value="2"/>
</dbReference>
<evidence type="ECO:0000256" key="3">
    <source>
        <dbReference type="ARBA" id="ARBA00023774"/>
    </source>
</evidence>
<evidence type="ECO:0000256" key="1">
    <source>
        <dbReference type="ARBA" id="ARBA00022737"/>
    </source>
</evidence>
<feature type="domain" description="EF-hand" evidence="5">
    <location>
        <begin position="109"/>
        <end position="144"/>
    </location>
</feature>
<dbReference type="PANTHER" id="PTHR23056">
    <property type="entry name" value="CALCINEURIN B"/>
    <property type="match status" value="1"/>
</dbReference>
<evidence type="ECO:0000259" key="5">
    <source>
        <dbReference type="PROSITE" id="PS50222"/>
    </source>
</evidence>
<evidence type="ECO:0000313" key="6">
    <source>
        <dbReference type="EMBL" id="CAI0408738.1"/>
    </source>
</evidence>
<dbReference type="PROSITE" id="PS50222">
    <property type="entry name" value="EF_HAND_2"/>
    <property type="match status" value="6"/>
</dbReference>
<comment type="function">
    <text evidence="4">Acts as a calcium sensor. CBL proteins interact with CIPK serine-threonine protein kinases. Binding of a CBL protein to the regulatory NAF domain of a CIPK protein lead to the activation of the kinase in a calcium-dependent manner.</text>
</comment>
<keyword evidence="7" id="KW-1185">Reference proteome</keyword>
<evidence type="ECO:0000256" key="2">
    <source>
        <dbReference type="ARBA" id="ARBA00022837"/>
    </source>
</evidence>
<comment type="subunit">
    <text evidence="4">Homodimer. Interacts with CIPK.</text>
</comment>
<dbReference type="FunFam" id="1.10.238.10:FF:000073">
    <property type="entry name" value="calcineurin B-like protein 3"/>
    <property type="match status" value="2"/>
</dbReference>
<keyword evidence="2 4" id="KW-0106">Calcium</keyword>
<dbReference type="SUPFAM" id="SSF47473">
    <property type="entry name" value="EF-hand"/>
    <property type="match status" value="2"/>
</dbReference>
<evidence type="ECO:0000256" key="4">
    <source>
        <dbReference type="RuleBase" id="RU369080"/>
    </source>
</evidence>
<keyword evidence="1 4" id="KW-0677">Repeat</keyword>
<feature type="domain" description="EF-hand" evidence="5">
    <location>
        <begin position="250"/>
        <end position="285"/>
    </location>
</feature>
<dbReference type="PANTHER" id="PTHR23056:SF147">
    <property type="entry name" value="CALCINEURIN B-LIKE PROTEIN 8"/>
    <property type="match status" value="1"/>
</dbReference>
<dbReference type="EMBL" id="CAMGYJ010000005">
    <property type="protein sequence ID" value="CAI0408738.1"/>
    <property type="molecule type" value="Genomic_DNA"/>
</dbReference>
<dbReference type="InterPro" id="IPR011992">
    <property type="entry name" value="EF-hand-dom_pair"/>
</dbReference>
<dbReference type="Pfam" id="PF13499">
    <property type="entry name" value="EF-hand_7"/>
    <property type="match status" value="1"/>
</dbReference>
<dbReference type="Pfam" id="PF13202">
    <property type="entry name" value="EF-hand_5"/>
    <property type="match status" value="2"/>
</dbReference>